<protein>
    <submittedName>
        <fullName evidence="1">Uncharacterized protein</fullName>
    </submittedName>
</protein>
<dbReference type="Proteomes" id="UP001595926">
    <property type="component" value="Unassembled WGS sequence"/>
</dbReference>
<name>A0ABV9TCB5_9GAMM</name>
<organism evidence="1 2">
    <name type="scientific">Pseudofrancisella aestuarii</name>
    <dbReference type="NCBI Taxonomy" id="2670347"/>
    <lineage>
        <taxon>Bacteria</taxon>
        <taxon>Pseudomonadati</taxon>
        <taxon>Pseudomonadota</taxon>
        <taxon>Gammaproteobacteria</taxon>
        <taxon>Thiotrichales</taxon>
        <taxon>Francisellaceae</taxon>
        <taxon>Pseudofrancisella</taxon>
    </lineage>
</organism>
<sequence length="119" mass="14210">MDIFKIEENNEYFIICDDYSNCKLIQKDDFSKIPENFNGIVKRVEISEDNYEFQLNENDCLFNVSNKDMYFTGHWKYNVPCPLSKRPTLEKNRYISPSQDGYVFNFQKNIGKEIYLCIS</sequence>
<accession>A0ABV9TCB5</accession>
<keyword evidence="2" id="KW-1185">Reference proteome</keyword>
<comment type="caution">
    <text evidence="1">The sequence shown here is derived from an EMBL/GenBank/DDBJ whole genome shotgun (WGS) entry which is preliminary data.</text>
</comment>
<reference evidence="2" key="1">
    <citation type="journal article" date="2019" name="Int. J. Syst. Evol. Microbiol.">
        <title>The Global Catalogue of Microorganisms (GCM) 10K type strain sequencing project: providing services to taxonomists for standard genome sequencing and annotation.</title>
        <authorList>
            <consortium name="The Broad Institute Genomics Platform"/>
            <consortium name="The Broad Institute Genome Sequencing Center for Infectious Disease"/>
            <person name="Wu L."/>
            <person name="Ma J."/>
        </authorList>
    </citation>
    <scope>NUCLEOTIDE SEQUENCE [LARGE SCALE GENOMIC DNA]</scope>
    <source>
        <strain evidence="2">CGMCC 1.13718</strain>
    </source>
</reference>
<evidence type="ECO:0000313" key="1">
    <source>
        <dbReference type="EMBL" id="MFC4892820.1"/>
    </source>
</evidence>
<proteinExistence type="predicted"/>
<evidence type="ECO:0000313" key="2">
    <source>
        <dbReference type="Proteomes" id="UP001595926"/>
    </source>
</evidence>
<gene>
    <name evidence="1" type="ORF">ACFPDQ_07120</name>
</gene>
<dbReference type="RefSeq" id="WP_119331167.1">
    <property type="nucleotide sequence ID" value="NZ_JBHSJH010000003.1"/>
</dbReference>
<dbReference type="EMBL" id="JBHSJH010000003">
    <property type="protein sequence ID" value="MFC4892820.1"/>
    <property type="molecule type" value="Genomic_DNA"/>
</dbReference>